<dbReference type="GO" id="GO:0009089">
    <property type="term" value="P:lysine biosynthetic process via diaminopimelate"/>
    <property type="evidence" value="ECO:0007669"/>
    <property type="project" value="UniProtKB-UniRule"/>
</dbReference>
<feature type="binding site" evidence="8">
    <location>
        <position position="12"/>
    </location>
    <ligand>
        <name>substrate</name>
    </ligand>
</feature>
<comment type="subcellular location">
    <subcellularLocation>
        <location evidence="8">Cytoplasm</location>
    </subcellularLocation>
</comment>
<comment type="catalytic activity">
    <reaction evidence="7 8">
        <text>(2S,6S)-2,6-diaminopimelate = meso-2,6-diaminopimelate</text>
        <dbReference type="Rhea" id="RHEA:15393"/>
        <dbReference type="ChEBI" id="CHEBI:57609"/>
        <dbReference type="ChEBI" id="CHEBI:57791"/>
        <dbReference type="EC" id="5.1.1.7"/>
    </reaction>
</comment>
<dbReference type="RefSeq" id="WP_014214676.1">
    <property type="nucleotide sequence ID" value="NC_016605.1"/>
</dbReference>
<dbReference type="Pfam" id="PF01678">
    <property type="entry name" value="DAP_epimerase"/>
    <property type="match status" value="2"/>
</dbReference>
<evidence type="ECO:0000256" key="1">
    <source>
        <dbReference type="ARBA" id="ARBA00005196"/>
    </source>
</evidence>
<dbReference type="Proteomes" id="UP000005444">
    <property type="component" value="Chromosome"/>
</dbReference>
<accession>G8PEU8</accession>
<dbReference type="GO" id="GO:0008837">
    <property type="term" value="F:diaminopimelate epimerase activity"/>
    <property type="evidence" value="ECO:0007669"/>
    <property type="project" value="UniProtKB-UniRule"/>
</dbReference>
<gene>
    <name evidence="8 10" type="primary">dapF</name>
    <name evidence="10" type="ordered locus">PECL_154</name>
</gene>
<dbReference type="AlphaFoldDB" id="G8PEU8"/>
<sequence>MTKLLRVHGSENSFFLLDQTNLQQKMTQNELIELTKDITHGTNELLGGTDGVLVVDDSTHSGVLGSMEVINSDGSIASMCGNGLRTVTRYLGEKYAQDEFVIETQQSDLQVGRATDFAPDVQGFHVEISPVNFELSSLPMNLEGKSELFNEVIEGLSNTLKFSAVSVPNPHLISIEHDENNFSRELLGQIGECLNGDNPWFKDGVNVSFGTVWGPHEIFVQTFERGVGFTNACGTGMSAASLVWTMMQDGMTNFGELNTVYNPGGMVQTRINRQGDGYTIDLIGNATFTHEIEISELDLRQHSFNRSKIFETGEEDTYKQFVDELYIRR</sequence>
<keyword evidence="4 8" id="KW-0028">Amino-acid biosynthesis</keyword>
<comment type="function">
    <text evidence="8">Catalyzes the stereoinversion of LL-2,6-diaminopimelate (L,L-DAP) to meso-diaminopimelate (meso-DAP), a precursor of L-lysine and an essential component of the bacterial peptidoglycan.</text>
</comment>
<evidence type="ECO:0000256" key="3">
    <source>
        <dbReference type="ARBA" id="ARBA00013080"/>
    </source>
</evidence>
<evidence type="ECO:0000313" key="10">
    <source>
        <dbReference type="EMBL" id="AEV94478.1"/>
    </source>
</evidence>
<dbReference type="NCBIfam" id="TIGR00652">
    <property type="entry name" value="DapF"/>
    <property type="match status" value="1"/>
</dbReference>
<dbReference type="EMBL" id="CP003137">
    <property type="protein sequence ID" value="AEV94478.1"/>
    <property type="molecule type" value="Genomic_DNA"/>
</dbReference>
<protein>
    <recommendedName>
        <fullName evidence="3 8">Diaminopimelate epimerase</fullName>
        <shortName evidence="8">DAP epimerase</shortName>
        <ecNumber evidence="3 8">5.1.1.7</ecNumber>
    </recommendedName>
    <alternativeName>
        <fullName evidence="8">PLP-independent amino acid racemase</fullName>
    </alternativeName>
</protein>
<evidence type="ECO:0000256" key="7">
    <source>
        <dbReference type="ARBA" id="ARBA00051712"/>
    </source>
</evidence>
<dbReference type="GO" id="GO:0005829">
    <property type="term" value="C:cytosol"/>
    <property type="evidence" value="ECO:0007669"/>
    <property type="project" value="TreeGrafter"/>
</dbReference>
<evidence type="ECO:0000313" key="11">
    <source>
        <dbReference type="Proteomes" id="UP000005444"/>
    </source>
</evidence>
<keyword evidence="6 8" id="KW-0413">Isomerase</keyword>
<comment type="pathway">
    <text evidence="1 8">Amino-acid biosynthesis; L-lysine biosynthesis via DAP pathway; DL-2,6-diaminopimelate from LL-2,6-diaminopimelate: step 1/1.</text>
</comment>
<evidence type="ECO:0000256" key="8">
    <source>
        <dbReference type="HAMAP-Rule" id="MF_00197"/>
    </source>
</evidence>
<evidence type="ECO:0000256" key="9">
    <source>
        <dbReference type="PROSITE-ProRule" id="PRU10125"/>
    </source>
</evidence>
<dbReference type="HAMAP" id="MF_00197">
    <property type="entry name" value="DAP_epimerase"/>
    <property type="match status" value="1"/>
</dbReference>
<keyword evidence="5 8" id="KW-0457">Lysine biosynthesis</keyword>
<dbReference type="InterPro" id="IPR001653">
    <property type="entry name" value="DAP_epimerase_DapF"/>
</dbReference>
<comment type="caution">
    <text evidence="8">Lacks conserved residue(s) required for the propagation of feature annotation.</text>
</comment>
<feature type="active site" evidence="9">
    <location>
        <position position="80"/>
    </location>
</feature>
<feature type="binding site" evidence="8">
    <location>
        <begin position="81"/>
        <end position="82"/>
    </location>
    <ligand>
        <name>substrate</name>
    </ligand>
</feature>
<feature type="active site" description="Proton acceptor" evidence="8">
    <location>
        <position position="233"/>
    </location>
</feature>
<feature type="active site" description="Proton donor" evidence="8">
    <location>
        <position position="80"/>
    </location>
</feature>
<dbReference type="UniPathway" id="UPA00034">
    <property type="reaction ID" value="UER00025"/>
</dbReference>
<dbReference type="PROSITE" id="PS01326">
    <property type="entry name" value="DAP_EPIMERASE"/>
    <property type="match status" value="1"/>
</dbReference>
<feature type="binding site" evidence="8">
    <location>
        <position position="169"/>
    </location>
    <ligand>
        <name>substrate</name>
    </ligand>
</feature>
<dbReference type="InterPro" id="IPR018510">
    <property type="entry name" value="DAP_epimerase_AS"/>
</dbReference>
<feature type="binding site" evidence="8">
    <location>
        <begin position="234"/>
        <end position="235"/>
    </location>
    <ligand>
        <name>substrate</name>
    </ligand>
</feature>
<evidence type="ECO:0000256" key="6">
    <source>
        <dbReference type="ARBA" id="ARBA00023235"/>
    </source>
</evidence>
<dbReference type="KEGG" id="pce:PECL_154"/>
<keyword evidence="8" id="KW-0963">Cytoplasm</keyword>
<dbReference type="PANTHER" id="PTHR31689">
    <property type="entry name" value="DIAMINOPIMELATE EPIMERASE, CHLOROPLASTIC"/>
    <property type="match status" value="1"/>
</dbReference>
<keyword evidence="11" id="KW-1185">Reference proteome</keyword>
<feature type="site" description="Could be important to modulate the pK values of the two catalytic cysteine residues" evidence="8">
    <location>
        <position position="224"/>
    </location>
</feature>
<dbReference type="eggNOG" id="COG0253">
    <property type="taxonomic scope" value="Bacteria"/>
</dbReference>
<dbReference type="STRING" id="701521.PECL_154"/>
<feature type="binding site" evidence="8">
    <location>
        <position position="71"/>
    </location>
    <ligand>
        <name>substrate</name>
    </ligand>
</feature>
<dbReference type="HOGENOM" id="CLU_053306_3_1_9"/>
<comment type="subunit">
    <text evidence="8">Homodimer.</text>
</comment>
<dbReference type="Gene3D" id="3.10.310.10">
    <property type="entry name" value="Diaminopimelate Epimerase, Chain A, domain 1"/>
    <property type="match status" value="2"/>
</dbReference>
<dbReference type="PANTHER" id="PTHR31689:SF0">
    <property type="entry name" value="DIAMINOPIMELATE EPIMERASE"/>
    <property type="match status" value="1"/>
</dbReference>
<feature type="site" description="Could be important to modulate the pK values of the two catalytic cysteine residues" evidence="8">
    <location>
        <position position="171"/>
    </location>
</feature>
<name>G8PEU8_PEDCP</name>
<proteinExistence type="inferred from homology"/>
<dbReference type="SUPFAM" id="SSF54506">
    <property type="entry name" value="Diaminopimelate epimerase-like"/>
    <property type="match status" value="2"/>
</dbReference>
<evidence type="ECO:0000256" key="2">
    <source>
        <dbReference type="ARBA" id="ARBA00010219"/>
    </source>
</evidence>
<organism evidence="10 11">
    <name type="scientific">Pediococcus claussenii (strain ATCC BAA-344 / DSM 14800 / JCM 18046 / KCTC 3811 / LMG 21948 / P06)</name>
    <dbReference type="NCBI Taxonomy" id="701521"/>
    <lineage>
        <taxon>Bacteria</taxon>
        <taxon>Bacillati</taxon>
        <taxon>Bacillota</taxon>
        <taxon>Bacilli</taxon>
        <taxon>Lactobacillales</taxon>
        <taxon>Lactobacillaceae</taxon>
        <taxon>Pediococcus</taxon>
    </lineage>
</organism>
<evidence type="ECO:0000256" key="5">
    <source>
        <dbReference type="ARBA" id="ARBA00023154"/>
    </source>
</evidence>
<dbReference type="EC" id="5.1.1.7" evidence="3 8"/>
<evidence type="ECO:0000256" key="4">
    <source>
        <dbReference type="ARBA" id="ARBA00022605"/>
    </source>
</evidence>
<dbReference type="PATRIC" id="fig|701521.8.peg.145"/>
<feature type="binding site" evidence="8">
    <location>
        <position position="206"/>
    </location>
    <ligand>
        <name>substrate</name>
    </ligand>
</feature>
<reference evidence="10 11" key="1">
    <citation type="journal article" date="2012" name="J. Bacteriol.">
        <title>Complete Genome Sequence of the Beer Spoilage Organism Pediococcus claussenii ATCC BAA-344T.</title>
        <authorList>
            <person name="Pittet V."/>
            <person name="Abegunde T."/>
            <person name="Marfleet T."/>
            <person name="Haakensen M."/>
            <person name="Morrow K."/>
            <person name="Jayaprakash T."/>
            <person name="Schroeder K."/>
            <person name="Trost B."/>
            <person name="Byrns S."/>
            <person name="Bergsveinson J."/>
            <person name="Kusalik A."/>
            <person name="Ziola B."/>
        </authorList>
    </citation>
    <scope>NUCLEOTIDE SEQUENCE [LARGE SCALE GENOMIC DNA]</scope>
    <source>
        <strain evidence="10 11">ATCC BAA-344</strain>
    </source>
</reference>
<comment type="similarity">
    <text evidence="2 8">Belongs to the diaminopimelate epimerase family.</text>
</comment>
<feature type="binding site" evidence="8">
    <location>
        <begin position="224"/>
        <end position="225"/>
    </location>
    <ligand>
        <name>substrate</name>
    </ligand>
</feature>